<dbReference type="Proteomes" id="UP001156691">
    <property type="component" value="Unassembled WGS sequence"/>
</dbReference>
<evidence type="ECO:0000313" key="2">
    <source>
        <dbReference type="Proteomes" id="UP001156691"/>
    </source>
</evidence>
<gene>
    <name evidence="1" type="ORF">GCM10010862_39280</name>
</gene>
<dbReference type="EMBL" id="BSNS01000021">
    <property type="protein sequence ID" value="GLQ56669.1"/>
    <property type="molecule type" value="Genomic_DNA"/>
</dbReference>
<accession>A0ABQ5WA79</accession>
<organism evidence="1 2">
    <name type="scientific">Devosia nitrariae</name>
    <dbReference type="NCBI Taxonomy" id="2071872"/>
    <lineage>
        <taxon>Bacteria</taxon>
        <taxon>Pseudomonadati</taxon>
        <taxon>Pseudomonadota</taxon>
        <taxon>Alphaproteobacteria</taxon>
        <taxon>Hyphomicrobiales</taxon>
        <taxon>Devosiaceae</taxon>
        <taxon>Devosia</taxon>
    </lineage>
</organism>
<keyword evidence="2" id="KW-1185">Reference proteome</keyword>
<name>A0ABQ5WA79_9HYPH</name>
<sequence>MGEGKDEGPQLPYIKQKLHSVSGVMQPQSMLIPSRVMVEELIAEIPAGGTGSLTSIRTRLAKAWGADATCPVTVRRHVQEIAETSFAAYEGGAPANGITPFWRVVDPDKPDARRLPGGREFVSARRAEER</sequence>
<proteinExistence type="predicted"/>
<dbReference type="RefSeq" id="WP_284342079.1">
    <property type="nucleotide sequence ID" value="NZ_BSNS01000021.1"/>
</dbReference>
<reference evidence="2" key="1">
    <citation type="journal article" date="2019" name="Int. J. Syst. Evol. Microbiol.">
        <title>The Global Catalogue of Microorganisms (GCM) 10K type strain sequencing project: providing services to taxonomists for standard genome sequencing and annotation.</title>
        <authorList>
            <consortium name="The Broad Institute Genomics Platform"/>
            <consortium name="The Broad Institute Genome Sequencing Center for Infectious Disease"/>
            <person name="Wu L."/>
            <person name="Ma J."/>
        </authorList>
    </citation>
    <scope>NUCLEOTIDE SEQUENCE [LARGE SCALE GENOMIC DNA]</scope>
    <source>
        <strain evidence="2">NBRC 112416</strain>
    </source>
</reference>
<protein>
    <submittedName>
        <fullName evidence="1">Uncharacterized protein</fullName>
    </submittedName>
</protein>
<comment type="caution">
    <text evidence="1">The sequence shown here is derived from an EMBL/GenBank/DDBJ whole genome shotgun (WGS) entry which is preliminary data.</text>
</comment>
<evidence type="ECO:0000313" key="1">
    <source>
        <dbReference type="EMBL" id="GLQ56669.1"/>
    </source>
</evidence>